<proteinExistence type="predicted"/>
<evidence type="ECO:0000313" key="2">
    <source>
        <dbReference type="EMBL" id="PVH37882.1"/>
    </source>
</evidence>
<evidence type="ECO:0000256" key="1">
    <source>
        <dbReference type="SAM" id="MobiDB-lite"/>
    </source>
</evidence>
<accession>A0A2T8IJM8</accession>
<dbReference type="Proteomes" id="UP000243499">
    <property type="component" value="Chromosome 5"/>
</dbReference>
<dbReference type="EMBL" id="CM008050">
    <property type="protein sequence ID" value="PVH37882.1"/>
    <property type="molecule type" value="Genomic_DNA"/>
</dbReference>
<gene>
    <name evidence="2" type="ORF">PAHAL_5G112500</name>
</gene>
<reference evidence="2" key="1">
    <citation type="submission" date="2018-04" db="EMBL/GenBank/DDBJ databases">
        <title>WGS assembly of Panicum hallii.</title>
        <authorList>
            <person name="Lovell J."/>
            <person name="Jenkins J."/>
            <person name="Lowry D."/>
            <person name="Mamidi S."/>
            <person name="Sreedasyam A."/>
            <person name="Weng X."/>
            <person name="Barry K."/>
            <person name="Bonette J."/>
            <person name="Campitelli B."/>
            <person name="Daum C."/>
            <person name="Gordon S."/>
            <person name="Gould B."/>
            <person name="Lipzen A."/>
            <person name="Macqueen A."/>
            <person name="Palacio-Mejia J."/>
            <person name="Plott C."/>
            <person name="Shakirov E."/>
            <person name="Shu S."/>
            <person name="Yoshinaga Y."/>
            <person name="Zane M."/>
            <person name="Rokhsar D."/>
            <person name="Grimwood J."/>
            <person name="Schmutz J."/>
            <person name="Juenger T."/>
        </authorList>
    </citation>
    <scope>NUCLEOTIDE SEQUENCE [LARGE SCALE GENOMIC DNA]</scope>
    <source>
        <strain evidence="2">FIL2</strain>
    </source>
</reference>
<protein>
    <submittedName>
        <fullName evidence="2">Uncharacterized protein</fullName>
    </submittedName>
</protein>
<name>A0A2T8IJM8_9POAL</name>
<dbReference type="Gramene" id="PVH37882">
    <property type="protein sequence ID" value="PVH37882"/>
    <property type="gene ID" value="PAHAL_5G112500"/>
</dbReference>
<organism evidence="2">
    <name type="scientific">Panicum hallii</name>
    <dbReference type="NCBI Taxonomy" id="206008"/>
    <lineage>
        <taxon>Eukaryota</taxon>
        <taxon>Viridiplantae</taxon>
        <taxon>Streptophyta</taxon>
        <taxon>Embryophyta</taxon>
        <taxon>Tracheophyta</taxon>
        <taxon>Spermatophyta</taxon>
        <taxon>Magnoliopsida</taxon>
        <taxon>Liliopsida</taxon>
        <taxon>Poales</taxon>
        <taxon>Poaceae</taxon>
        <taxon>PACMAD clade</taxon>
        <taxon>Panicoideae</taxon>
        <taxon>Panicodae</taxon>
        <taxon>Paniceae</taxon>
        <taxon>Panicinae</taxon>
        <taxon>Panicum</taxon>
        <taxon>Panicum sect. Panicum</taxon>
    </lineage>
</organism>
<sequence length="110" mass="11918">MRGAIALAGRAAAWAGADHAQAGKEEDRGRTGIFANSRRACSEQRRPSSVAVTHPGPRCQALLASAGTEGGGVSTLRCHWMEEEDEIIADRDNGVDRNQIDAREHLQRRQ</sequence>
<feature type="region of interest" description="Disordered" evidence="1">
    <location>
        <begin position="89"/>
        <end position="110"/>
    </location>
</feature>
<dbReference type="AlphaFoldDB" id="A0A2T8IJM8"/>